<dbReference type="EMBL" id="JAYWIO010000004">
    <property type="protein sequence ID" value="KAK7268819.1"/>
    <property type="molecule type" value="Genomic_DNA"/>
</dbReference>
<protein>
    <recommendedName>
        <fullName evidence="1">COBRA C-terminal domain-containing protein</fullName>
    </recommendedName>
</protein>
<dbReference type="AlphaFoldDB" id="A0AAN9F4X1"/>
<keyword evidence="3" id="KW-1185">Reference proteome</keyword>
<organism evidence="2 3">
    <name type="scientific">Crotalaria pallida</name>
    <name type="common">Smooth rattlebox</name>
    <name type="synonym">Crotalaria striata</name>
    <dbReference type="NCBI Taxonomy" id="3830"/>
    <lineage>
        <taxon>Eukaryota</taxon>
        <taxon>Viridiplantae</taxon>
        <taxon>Streptophyta</taxon>
        <taxon>Embryophyta</taxon>
        <taxon>Tracheophyta</taxon>
        <taxon>Spermatophyta</taxon>
        <taxon>Magnoliopsida</taxon>
        <taxon>eudicotyledons</taxon>
        <taxon>Gunneridae</taxon>
        <taxon>Pentapetalae</taxon>
        <taxon>rosids</taxon>
        <taxon>fabids</taxon>
        <taxon>Fabales</taxon>
        <taxon>Fabaceae</taxon>
        <taxon>Papilionoideae</taxon>
        <taxon>50 kb inversion clade</taxon>
        <taxon>genistoids sensu lato</taxon>
        <taxon>core genistoids</taxon>
        <taxon>Crotalarieae</taxon>
        <taxon>Crotalaria</taxon>
    </lineage>
</organism>
<proteinExistence type="predicted"/>
<gene>
    <name evidence="2" type="ORF">RIF29_21528</name>
</gene>
<dbReference type="InterPro" id="IPR056900">
    <property type="entry name" value="COB_C"/>
</dbReference>
<sequence>MLDNVEDRLAAGENLILALMNHLVFSKGGWIFPFANRTAKTLAWAKLKHNKVPAKLPCGDNCPVSINWHVNTDHKAGWTARIMIFNWLDDSFEDWFAAIKFDKYFEDFEDVYSFNGTRILGLKTIFLQGLKDMNYLAGETNGTCPSDPRVLEKQQSVISFNKKNTKHIDIMRNGFPS</sequence>
<dbReference type="PANTHER" id="PTHR31052:SF2">
    <property type="entry name" value="COBRA-LIKE PROTEIN 10"/>
    <property type="match status" value="1"/>
</dbReference>
<evidence type="ECO:0000313" key="3">
    <source>
        <dbReference type="Proteomes" id="UP001372338"/>
    </source>
</evidence>
<dbReference type="PANTHER" id="PTHR31052">
    <property type="entry name" value="COBRA-LIKE PROTEIN 7"/>
    <property type="match status" value="1"/>
</dbReference>
<dbReference type="Proteomes" id="UP001372338">
    <property type="component" value="Unassembled WGS sequence"/>
</dbReference>
<evidence type="ECO:0000259" key="1">
    <source>
        <dbReference type="Pfam" id="PF25079"/>
    </source>
</evidence>
<feature type="domain" description="COBRA C-terminal" evidence="1">
    <location>
        <begin position="26"/>
        <end position="177"/>
    </location>
</feature>
<dbReference type="Pfam" id="PF25079">
    <property type="entry name" value="COB_C"/>
    <property type="match status" value="1"/>
</dbReference>
<comment type="caution">
    <text evidence="2">The sequence shown here is derived from an EMBL/GenBank/DDBJ whole genome shotgun (WGS) entry which is preliminary data.</text>
</comment>
<accession>A0AAN9F4X1</accession>
<evidence type="ECO:0000313" key="2">
    <source>
        <dbReference type="EMBL" id="KAK7268819.1"/>
    </source>
</evidence>
<name>A0AAN9F4X1_CROPI</name>
<reference evidence="2 3" key="1">
    <citation type="submission" date="2024-01" db="EMBL/GenBank/DDBJ databases">
        <title>The genomes of 5 underutilized Papilionoideae crops provide insights into root nodulation and disease resistanc.</title>
        <authorList>
            <person name="Yuan L."/>
        </authorList>
    </citation>
    <scope>NUCLEOTIDE SEQUENCE [LARGE SCALE GENOMIC DNA]</scope>
    <source>
        <strain evidence="2">ZHUSHIDOU_FW_LH</strain>
        <tissue evidence="2">Leaf</tissue>
    </source>
</reference>